<organism evidence="6 7">
    <name type="scientific">Aristolochia fimbriata</name>
    <name type="common">White veined hardy Dutchman's pipe vine</name>
    <dbReference type="NCBI Taxonomy" id="158543"/>
    <lineage>
        <taxon>Eukaryota</taxon>
        <taxon>Viridiplantae</taxon>
        <taxon>Streptophyta</taxon>
        <taxon>Embryophyta</taxon>
        <taxon>Tracheophyta</taxon>
        <taxon>Spermatophyta</taxon>
        <taxon>Magnoliopsida</taxon>
        <taxon>Magnoliidae</taxon>
        <taxon>Piperales</taxon>
        <taxon>Aristolochiaceae</taxon>
        <taxon>Aristolochia</taxon>
    </lineage>
</organism>
<feature type="domain" description="Leucine-rich repeat-containing N-terminal plant-type" evidence="5">
    <location>
        <begin position="37"/>
        <end position="74"/>
    </location>
</feature>
<evidence type="ECO:0000256" key="1">
    <source>
        <dbReference type="ARBA" id="ARBA00004196"/>
    </source>
</evidence>
<protein>
    <recommendedName>
        <fullName evidence="5">Leucine-rich repeat-containing N-terminal plant-type domain-containing protein</fullName>
    </recommendedName>
</protein>
<evidence type="ECO:0000256" key="2">
    <source>
        <dbReference type="ARBA" id="ARBA00022614"/>
    </source>
</evidence>
<dbReference type="Proteomes" id="UP000825729">
    <property type="component" value="Unassembled WGS sequence"/>
</dbReference>
<evidence type="ECO:0000256" key="4">
    <source>
        <dbReference type="ARBA" id="ARBA00038043"/>
    </source>
</evidence>
<dbReference type="InterPro" id="IPR032675">
    <property type="entry name" value="LRR_dom_sf"/>
</dbReference>
<keyword evidence="3" id="KW-0677">Repeat</keyword>
<evidence type="ECO:0000313" key="6">
    <source>
        <dbReference type="EMBL" id="KAG9443445.1"/>
    </source>
</evidence>
<sequence>MPPLQKPVTFSGMERCLVLGLVLVALGFNGVYGVTDSQDAAVVLSLKKSWRNVPPSWENSSDPCGEGWEGISCTETRITSLRLSSIRLSGIISPDIEGLSELQSLDLSFNTNLTGTLPPSIGNLKNLKTLILAGCSFIGSIPEELGNLSDLTILVLGSNYFNGEIPSSLGKLSKLYWLDLADNRLTGSIPVSPGLDQLLHAKHFFLNKNRLSGTVPPELFSSDMVLLHLLLGDNQLTGTIPPTLGQVKTLSVLRLNNNLLTGPAPSLNYHTQMNELNLANNHLTGPVPDLTGMDSLYYVDMSNNSFDSSEAPTWFSNLISLTALVFEGGSFTGPIPEGLFSAPQLQLVKLGNNSFNGTLDMGNSISSSLELVDLQFNNISSLSSAYNYTLLLYGNPICSHAPNLRFCQQQPKKPYSTSLSECGNKTCPSDQKLNPQSCNCAYPYEGNFIFRAPVFQDLSNSTAFQSLEKSLWTQLNLTTGSVSLQNPYFNNDDYLRVETGLFPSQGMYFDQSEVQRIGFALASHTFKPPTEFGPYYFIPSSYNFTAYQKLPGIIR</sequence>
<keyword evidence="7" id="KW-1185">Reference proteome</keyword>
<proteinExistence type="inferred from homology"/>
<comment type="similarity">
    <text evidence="4">Belongs to the polygalacturonase-inhibiting protein family.</text>
</comment>
<dbReference type="SUPFAM" id="SSF52058">
    <property type="entry name" value="L domain-like"/>
    <property type="match status" value="1"/>
</dbReference>
<dbReference type="PANTHER" id="PTHR48059">
    <property type="entry name" value="POLYGALACTURONASE INHIBITOR 1"/>
    <property type="match status" value="1"/>
</dbReference>
<dbReference type="Gene3D" id="3.80.10.10">
    <property type="entry name" value="Ribonuclease Inhibitor"/>
    <property type="match status" value="2"/>
</dbReference>
<comment type="caution">
    <text evidence="6">The sequence shown here is derived from an EMBL/GenBank/DDBJ whole genome shotgun (WGS) entry which is preliminary data.</text>
</comment>
<gene>
    <name evidence="6" type="ORF">H6P81_014785</name>
</gene>
<reference evidence="6 7" key="1">
    <citation type="submission" date="2021-07" db="EMBL/GenBank/DDBJ databases">
        <title>The Aristolochia fimbriata genome: insights into angiosperm evolution, floral development and chemical biosynthesis.</title>
        <authorList>
            <person name="Jiao Y."/>
        </authorList>
    </citation>
    <scope>NUCLEOTIDE SEQUENCE [LARGE SCALE GENOMIC DNA]</scope>
    <source>
        <strain evidence="6">IBCAS-2021</strain>
        <tissue evidence="6">Leaf</tissue>
    </source>
</reference>
<evidence type="ECO:0000259" key="5">
    <source>
        <dbReference type="Pfam" id="PF08263"/>
    </source>
</evidence>
<name>A0AAV7E3E7_ARIFI</name>
<dbReference type="PANTHER" id="PTHR48059:SF38">
    <property type="entry name" value="OS04G0534166 PROTEIN"/>
    <property type="match status" value="1"/>
</dbReference>
<dbReference type="InterPro" id="IPR051848">
    <property type="entry name" value="PGIP"/>
</dbReference>
<evidence type="ECO:0000256" key="3">
    <source>
        <dbReference type="ARBA" id="ARBA00022737"/>
    </source>
</evidence>
<evidence type="ECO:0000313" key="7">
    <source>
        <dbReference type="Proteomes" id="UP000825729"/>
    </source>
</evidence>
<comment type="subcellular location">
    <subcellularLocation>
        <location evidence="1">Cell envelope</location>
    </subcellularLocation>
</comment>
<accession>A0AAV7E3E7</accession>
<dbReference type="FunFam" id="3.80.10.10:FF:000363">
    <property type="entry name" value="Leucine-rich repeat family protein"/>
    <property type="match status" value="1"/>
</dbReference>
<dbReference type="Pfam" id="PF00560">
    <property type="entry name" value="LRR_1"/>
    <property type="match status" value="6"/>
</dbReference>
<dbReference type="InterPro" id="IPR013210">
    <property type="entry name" value="LRR_N_plant-typ"/>
</dbReference>
<dbReference type="AlphaFoldDB" id="A0AAV7E3E7"/>
<dbReference type="InterPro" id="IPR001611">
    <property type="entry name" value="Leu-rich_rpt"/>
</dbReference>
<keyword evidence="2" id="KW-0433">Leucine-rich repeat</keyword>
<dbReference type="EMBL" id="JAINDJ010000006">
    <property type="protein sequence ID" value="KAG9443445.1"/>
    <property type="molecule type" value="Genomic_DNA"/>
</dbReference>
<dbReference type="Pfam" id="PF08263">
    <property type="entry name" value="LRRNT_2"/>
    <property type="match status" value="1"/>
</dbReference>
<dbReference type="FunFam" id="3.80.10.10:FF:000542">
    <property type="entry name" value="Leucine-rich repeat protein kinase family protein"/>
    <property type="match status" value="1"/>
</dbReference>